<accession>A0ABT7HLF9</accession>
<evidence type="ECO:0000313" key="1">
    <source>
        <dbReference type="EMBL" id="MDK9580840.1"/>
    </source>
</evidence>
<proteinExistence type="predicted"/>
<dbReference type="Pfam" id="PF04883">
    <property type="entry name" value="HK97-gp10_like"/>
    <property type="match status" value="1"/>
</dbReference>
<dbReference type="RefSeq" id="WP_285153091.1">
    <property type="nucleotide sequence ID" value="NZ_JASSPP010000007.1"/>
</dbReference>
<dbReference type="Proteomes" id="UP001225134">
    <property type="component" value="Unassembled WGS sequence"/>
</dbReference>
<protein>
    <submittedName>
        <fullName evidence="1">HK97 gp10 family phage protein</fullName>
    </submittedName>
</protein>
<dbReference type="InterPro" id="IPR010064">
    <property type="entry name" value="HK97-gp10_tail"/>
</dbReference>
<gene>
    <name evidence="1" type="ORF">QQA45_04835</name>
</gene>
<keyword evidence="2" id="KW-1185">Reference proteome</keyword>
<comment type="caution">
    <text evidence="1">The sequence shown here is derived from an EMBL/GenBank/DDBJ whole genome shotgun (WGS) entry which is preliminary data.</text>
</comment>
<dbReference type="EMBL" id="JASSPP010000007">
    <property type="protein sequence ID" value="MDK9580840.1"/>
    <property type="molecule type" value="Genomic_DNA"/>
</dbReference>
<evidence type="ECO:0000313" key="2">
    <source>
        <dbReference type="Proteomes" id="UP001225134"/>
    </source>
</evidence>
<organism evidence="1 2">
    <name type="scientific">Sneathia sanguinegens</name>
    <dbReference type="NCBI Taxonomy" id="40543"/>
    <lineage>
        <taxon>Bacteria</taxon>
        <taxon>Fusobacteriati</taxon>
        <taxon>Fusobacteriota</taxon>
        <taxon>Fusobacteriia</taxon>
        <taxon>Fusobacteriales</taxon>
        <taxon>Leptotrichiaceae</taxon>
        <taxon>Sneathia</taxon>
    </lineage>
</organism>
<name>A0ABT7HLF9_9FUSO</name>
<sequence>MGVKIELKGMEELKVLPKVVIENTVREGADILEKTLVEHTPVDTGLMKRSWTQLNYTKYHNTYYIEVVNFAQRVSKSDGWAFYSSFVNDGYHRVGGRFVVGQHFKEISEFIVQGKANDILERNIKRFAK</sequence>
<reference evidence="1 2" key="1">
    <citation type="submission" date="2023-06" db="EMBL/GenBank/DDBJ databases">
        <title>Antibody response to the Sneathia vaginalis cytopathogenic toxin A during pregnancy.</title>
        <authorList>
            <person name="Mccoy Z.T."/>
            <person name="Serrano M.G."/>
            <person name="Spaine K."/>
            <person name="Edwards D.J."/>
            <person name="Buck G.A."/>
            <person name="Jefferson K."/>
        </authorList>
    </citation>
    <scope>NUCLEOTIDE SEQUENCE [LARGE SCALE GENOMIC DNA]</scope>
    <source>
        <strain evidence="1 2">CCUG 42621</strain>
    </source>
</reference>